<dbReference type="AlphaFoldDB" id="A0A9P5TCI7"/>
<keyword evidence="3" id="KW-1185">Reference proteome</keyword>
<dbReference type="OrthoDB" id="3268221at2759"/>
<feature type="compositionally biased region" description="Polar residues" evidence="1">
    <location>
        <begin position="133"/>
        <end position="143"/>
    </location>
</feature>
<feature type="compositionally biased region" description="Polar residues" evidence="1">
    <location>
        <begin position="65"/>
        <end position="76"/>
    </location>
</feature>
<protein>
    <submittedName>
        <fullName evidence="2">Uncharacterized protein</fullName>
    </submittedName>
</protein>
<dbReference type="Proteomes" id="UP000759537">
    <property type="component" value="Unassembled WGS sequence"/>
</dbReference>
<evidence type="ECO:0000313" key="3">
    <source>
        <dbReference type="Proteomes" id="UP000759537"/>
    </source>
</evidence>
<name>A0A9P5TCI7_9AGAM</name>
<accession>A0A9P5TCI7</accession>
<feature type="compositionally biased region" description="Low complexity" evidence="1">
    <location>
        <begin position="1"/>
        <end position="23"/>
    </location>
</feature>
<organism evidence="2 3">
    <name type="scientific">Russula ochroleuca</name>
    <dbReference type="NCBI Taxonomy" id="152965"/>
    <lineage>
        <taxon>Eukaryota</taxon>
        <taxon>Fungi</taxon>
        <taxon>Dikarya</taxon>
        <taxon>Basidiomycota</taxon>
        <taxon>Agaricomycotina</taxon>
        <taxon>Agaricomycetes</taxon>
        <taxon>Russulales</taxon>
        <taxon>Russulaceae</taxon>
        <taxon>Russula</taxon>
    </lineage>
</organism>
<comment type="caution">
    <text evidence="2">The sequence shown here is derived from an EMBL/GenBank/DDBJ whole genome shotgun (WGS) entry which is preliminary data.</text>
</comment>
<feature type="compositionally biased region" description="Polar residues" evidence="1">
    <location>
        <begin position="209"/>
        <end position="222"/>
    </location>
</feature>
<reference evidence="2" key="2">
    <citation type="journal article" date="2020" name="Nat. Commun.">
        <title>Large-scale genome sequencing of mycorrhizal fungi provides insights into the early evolution of symbiotic traits.</title>
        <authorList>
            <person name="Miyauchi S."/>
            <person name="Kiss E."/>
            <person name="Kuo A."/>
            <person name="Drula E."/>
            <person name="Kohler A."/>
            <person name="Sanchez-Garcia M."/>
            <person name="Morin E."/>
            <person name="Andreopoulos B."/>
            <person name="Barry K.W."/>
            <person name="Bonito G."/>
            <person name="Buee M."/>
            <person name="Carver A."/>
            <person name="Chen C."/>
            <person name="Cichocki N."/>
            <person name="Clum A."/>
            <person name="Culley D."/>
            <person name="Crous P.W."/>
            <person name="Fauchery L."/>
            <person name="Girlanda M."/>
            <person name="Hayes R.D."/>
            <person name="Keri Z."/>
            <person name="LaButti K."/>
            <person name="Lipzen A."/>
            <person name="Lombard V."/>
            <person name="Magnuson J."/>
            <person name="Maillard F."/>
            <person name="Murat C."/>
            <person name="Nolan M."/>
            <person name="Ohm R.A."/>
            <person name="Pangilinan J."/>
            <person name="Pereira M.F."/>
            <person name="Perotto S."/>
            <person name="Peter M."/>
            <person name="Pfister S."/>
            <person name="Riley R."/>
            <person name="Sitrit Y."/>
            <person name="Stielow J.B."/>
            <person name="Szollosi G."/>
            <person name="Zifcakova L."/>
            <person name="Stursova M."/>
            <person name="Spatafora J.W."/>
            <person name="Tedersoo L."/>
            <person name="Vaario L.M."/>
            <person name="Yamada A."/>
            <person name="Yan M."/>
            <person name="Wang P."/>
            <person name="Xu J."/>
            <person name="Bruns T."/>
            <person name="Baldrian P."/>
            <person name="Vilgalys R."/>
            <person name="Dunand C."/>
            <person name="Henrissat B."/>
            <person name="Grigoriev I.V."/>
            <person name="Hibbett D."/>
            <person name="Nagy L.G."/>
            <person name="Martin F.M."/>
        </authorList>
    </citation>
    <scope>NUCLEOTIDE SEQUENCE</scope>
    <source>
        <strain evidence="2">Prilba</strain>
    </source>
</reference>
<gene>
    <name evidence="2" type="ORF">DFH94DRAFT_716151</name>
</gene>
<feature type="region of interest" description="Disordered" evidence="1">
    <location>
        <begin position="1"/>
        <end position="241"/>
    </location>
</feature>
<evidence type="ECO:0000313" key="2">
    <source>
        <dbReference type="EMBL" id="KAF8484801.1"/>
    </source>
</evidence>
<feature type="compositionally biased region" description="Polar residues" evidence="1">
    <location>
        <begin position="115"/>
        <end position="124"/>
    </location>
</feature>
<feature type="compositionally biased region" description="Polar residues" evidence="1">
    <location>
        <begin position="153"/>
        <end position="163"/>
    </location>
</feature>
<feature type="compositionally biased region" description="Basic residues" evidence="1">
    <location>
        <begin position="170"/>
        <end position="185"/>
    </location>
</feature>
<reference evidence="2" key="1">
    <citation type="submission" date="2019-10" db="EMBL/GenBank/DDBJ databases">
        <authorList>
            <consortium name="DOE Joint Genome Institute"/>
            <person name="Kuo A."/>
            <person name="Miyauchi S."/>
            <person name="Kiss E."/>
            <person name="Drula E."/>
            <person name="Kohler A."/>
            <person name="Sanchez-Garcia M."/>
            <person name="Andreopoulos B."/>
            <person name="Barry K.W."/>
            <person name="Bonito G."/>
            <person name="Buee M."/>
            <person name="Carver A."/>
            <person name="Chen C."/>
            <person name="Cichocki N."/>
            <person name="Clum A."/>
            <person name="Culley D."/>
            <person name="Crous P.W."/>
            <person name="Fauchery L."/>
            <person name="Girlanda M."/>
            <person name="Hayes R."/>
            <person name="Keri Z."/>
            <person name="LaButti K."/>
            <person name="Lipzen A."/>
            <person name="Lombard V."/>
            <person name="Magnuson J."/>
            <person name="Maillard F."/>
            <person name="Morin E."/>
            <person name="Murat C."/>
            <person name="Nolan M."/>
            <person name="Ohm R."/>
            <person name="Pangilinan J."/>
            <person name="Pereira M."/>
            <person name="Perotto S."/>
            <person name="Peter M."/>
            <person name="Riley R."/>
            <person name="Sitrit Y."/>
            <person name="Stielow B."/>
            <person name="Szollosi G."/>
            <person name="Zifcakova L."/>
            <person name="Stursova M."/>
            <person name="Spatafora J.W."/>
            <person name="Tedersoo L."/>
            <person name="Vaario L.-M."/>
            <person name="Yamada A."/>
            <person name="Yan M."/>
            <person name="Wang P."/>
            <person name="Xu J."/>
            <person name="Bruns T."/>
            <person name="Baldrian P."/>
            <person name="Vilgalys R."/>
            <person name="Henrissat B."/>
            <person name="Grigoriev I.V."/>
            <person name="Hibbett D."/>
            <person name="Nagy L.G."/>
            <person name="Martin F.M."/>
        </authorList>
    </citation>
    <scope>NUCLEOTIDE SEQUENCE</scope>
    <source>
        <strain evidence="2">Prilba</strain>
    </source>
</reference>
<proteinExistence type="predicted"/>
<dbReference type="EMBL" id="WHVB01000003">
    <property type="protein sequence ID" value="KAF8484801.1"/>
    <property type="molecule type" value="Genomic_DNA"/>
</dbReference>
<sequence length="241" mass="24441">MAPTNSPSAPDPSSSPVVPQDSSGGRAGDPGQPVIPLLDGQLPPGFVPLAAVSSPSQPPPRQMTPMFSYSTPSAPTNGAVASPRLDPRALYSVPVPDTSSSSGRHSLNNSVRIPLSSTTATGDSSVMVPPASLFSQPNEPSSSETDEDDAVASSITSSNDTLSTPPPSSKKAKARKEAKAKKAKRPTYDAAPVAPGLAYPSSPLVRASTLASPGPSATSASQGRRGPAGMTPASRNRNLHN</sequence>
<evidence type="ECO:0000256" key="1">
    <source>
        <dbReference type="SAM" id="MobiDB-lite"/>
    </source>
</evidence>
<feature type="compositionally biased region" description="Low complexity" evidence="1">
    <location>
        <begin position="99"/>
        <end position="110"/>
    </location>
</feature>